<dbReference type="AlphaFoldDB" id="A0A6A6W873"/>
<dbReference type="SMART" id="SM00333">
    <property type="entry name" value="TUDOR"/>
    <property type="match status" value="1"/>
</dbReference>
<dbReference type="GO" id="GO:0031332">
    <property type="term" value="C:RNAi effector complex"/>
    <property type="evidence" value="ECO:0007669"/>
    <property type="project" value="InterPro"/>
</dbReference>
<keyword evidence="4 7" id="KW-0963">Cytoplasm</keyword>
<dbReference type="PROSITE" id="PS50304">
    <property type="entry name" value="TUDOR"/>
    <property type="match status" value="1"/>
</dbReference>
<dbReference type="Gene3D" id="2.40.50.90">
    <property type="match status" value="5"/>
</dbReference>
<dbReference type="EMBL" id="ML996570">
    <property type="protein sequence ID" value="KAF2759052.1"/>
    <property type="molecule type" value="Genomic_DNA"/>
</dbReference>
<keyword evidence="5" id="KW-0597">Phosphoprotein</keyword>
<evidence type="ECO:0000259" key="9">
    <source>
        <dbReference type="PROSITE" id="PS50830"/>
    </source>
</evidence>
<dbReference type="FunFam" id="2.40.50.90:FF:000030">
    <property type="entry name" value="Transcription factor (Snd1/p100), putative"/>
    <property type="match status" value="1"/>
</dbReference>
<comment type="subcellular location">
    <subcellularLocation>
        <location evidence="1 7">Cytoplasm</location>
    </subcellularLocation>
</comment>
<accession>A0A6A6W873</accession>
<dbReference type="PROSITE" id="PS50830">
    <property type="entry name" value="TNASE_3"/>
    <property type="match status" value="4"/>
</dbReference>
<evidence type="ECO:0000256" key="5">
    <source>
        <dbReference type="ARBA" id="ARBA00022553"/>
    </source>
</evidence>
<name>A0A6A6W873_9PEZI</name>
<reference evidence="10" key="1">
    <citation type="journal article" date="2020" name="Stud. Mycol.">
        <title>101 Dothideomycetes genomes: a test case for predicting lifestyles and emergence of pathogens.</title>
        <authorList>
            <person name="Haridas S."/>
            <person name="Albert R."/>
            <person name="Binder M."/>
            <person name="Bloem J."/>
            <person name="Labutti K."/>
            <person name="Salamov A."/>
            <person name="Andreopoulos B."/>
            <person name="Baker S."/>
            <person name="Barry K."/>
            <person name="Bills G."/>
            <person name="Bluhm B."/>
            <person name="Cannon C."/>
            <person name="Castanera R."/>
            <person name="Culley D."/>
            <person name="Daum C."/>
            <person name="Ezra D."/>
            <person name="Gonzalez J."/>
            <person name="Henrissat B."/>
            <person name="Kuo A."/>
            <person name="Liang C."/>
            <person name="Lipzen A."/>
            <person name="Lutzoni F."/>
            <person name="Magnuson J."/>
            <person name="Mondo S."/>
            <person name="Nolan M."/>
            <person name="Ohm R."/>
            <person name="Pangilinan J."/>
            <person name="Park H.-J."/>
            <person name="Ramirez L."/>
            <person name="Alfaro M."/>
            <person name="Sun H."/>
            <person name="Tritt A."/>
            <person name="Yoshinaga Y."/>
            <person name="Zwiers L.-H."/>
            <person name="Turgeon B."/>
            <person name="Goodwin S."/>
            <person name="Spatafora J."/>
            <person name="Crous P."/>
            <person name="Grigoriev I."/>
        </authorList>
    </citation>
    <scope>NUCLEOTIDE SEQUENCE</scope>
    <source>
        <strain evidence="10">CBS 121739</strain>
    </source>
</reference>
<dbReference type="InterPro" id="IPR016685">
    <property type="entry name" value="Silence_cplx_Nase-comp_TudorSN"/>
</dbReference>
<dbReference type="CDD" id="cd00175">
    <property type="entry name" value="SNc"/>
    <property type="match status" value="1"/>
</dbReference>
<dbReference type="GO" id="GO:0004518">
    <property type="term" value="F:nuclease activity"/>
    <property type="evidence" value="ECO:0007669"/>
    <property type="project" value="TreeGrafter"/>
</dbReference>
<dbReference type="RefSeq" id="XP_033601503.1">
    <property type="nucleotide sequence ID" value="XM_033743769.1"/>
</dbReference>
<dbReference type="PANTHER" id="PTHR12302:SF2">
    <property type="entry name" value="STAPHYLOCOCCAL NUCLEASE DOMAIN-CONTAINING PROTEIN 1"/>
    <property type="match status" value="1"/>
</dbReference>
<keyword evidence="11" id="KW-1185">Reference proteome</keyword>
<dbReference type="Pfam" id="PF00565">
    <property type="entry name" value="SNase"/>
    <property type="match status" value="3"/>
</dbReference>
<gene>
    <name evidence="10" type="ORF">EJ05DRAFT_475285</name>
</gene>
<evidence type="ECO:0000256" key="3">
    <source>
        <dbReference type="ARBA" id="ARBA00014651"/>
    </source>
</evidence>
<dbReference type="SUPFAM" id="SSF50199">
    <property type="entry name" value="Staphylococcal nuclease"/>
    <property type="match status" value="5"/>
</dbReference>
<organism evidence="10 11">
    <name type="scientific">Pseudovirgaria hyperparasitica</name>
    <dbReference type="NCBI Taxonomy" id="470096"/>
    <lineage>
        <taxon>Eukaryota</taxon>
        <taxon>Fungi</taxon>
        <taxon>Dikarya</taxon>
        <taxon>Ascomycota</taxon>
        <taxon>Pezizomycotina</taxon>
        <taxon>Dothideomycetes</taxon>
        <taxon>Dothideomycetes incertae sedis</taxon>
        <taxon>Acrospermales</taxon>
        <taxon>Acrospermaceae</taxon>
        <taxon>Pseudovirgaria</taxon>
    </lineage>
</organism>
<evidence type="ECO:0000313" key="10">
    <source>
        <dbReference type="EMBL" id="KAF2759052.1"/>
    </source>
</evidence>
<dbReference type="GO" id="GO:0005829">
    <property type="term" value="C:cytosol"/>
    <property type="evidence" value="ECO:0007669"/>
    <property type="project" value="UniProtKB-UniRule"/>
</dbReference>
<dbReference type="InterPro" id="IPR016071">
    <property type="entry name" value="Staphylococal_nuclease_OB-fold"/>
</dbReference>
<feature type="domain" description="TNase-like" evidence="9">
    <location>
        <begin position="3"/>
        <end position="142"/>
    </location>
</feature>
<dbReference type="PANTHER" id="PTHR12302">
    <property type="entry name" value="EBNA2 BINDING PROTEIN P100"/>
    <property type="match status" value="1"/>
</dbReference>
<dbReference type="FunFam" id="2.40.50.90:FF:000019">
    <property type="entry name" value="Transcription factor (Snd1/p100), putative"/>
    <property type="match status" value="1"/>
</dbReference>
<feature type="domain" description="Tudor" evidence="8">
    <location>
        <begin position="702"/>
        <end position="762"/>
    </location>
</feature>
<evidence type="ECO:0000256" key="6">
    <source>
        <dbReference type="ARBA" id="ARBA00022737"/>
    </source>
</evidence>
<proteinExistence type="predicted"/>
<dbReference type="Proteomes" id="UP000799437">
    <property type="component" value="Unassembled WGS sequence"/>
</dbReference>
<evidence type="ECO:0000256" key="2">
    <source>
        <dbReference type="ARBA" id="ARBA00013404"/>
    </source>
</evidence>
<dbReference type="InterPro" id="IPR035437">
    <property type="entry name" value="SNase_OB-fold_sf"/>
</dbReference>
<protein>
    <recommendedName>
        <fullName evidence="2">Probable endonuclease LCL3</fullName>
    </recommendedName>
    <alternativeName>
        <fullName evidence="3">Probable endonuclease lcl3</fullName>
    </alternativeName>
</protein>
<feature type="domain" description="TNase-like" evidence="9">
    <location>
        <begin position="488"/>
        <end position="621"/>
    </location>
</feature>
<dbReference type="GO" id="GO:0005634">
    <property type="term" value="C:nucleus"/>
    <property type="evidence" value="ECO:0007669"/>
    <property type="project" value="TreeGrafter"/>
</dbReference>
<evidence type="ECO:0000313" key="11">
    <source>
        <dbReference type="Proteomes" id="UP000799437"/>
    </source>
</evidence>
<dbReference type="PIRSF" id="PIRSF017179">
    <property type="entry name" value="RISC-Tudor-SN"/>
    <property type="match status" value="1"/>
</dbReference>
<evidence type="ECO:0000259" key="8">
    <source>
        <dbReference type="PROSITE" id="PS50304"/>
    </source>
</evidence>
<feature type="domain" description="TNase-like" evidence="9">
    <location>
        <begin position="168"/>
        <end position="311"/>
    </location>
</feature>
<dbReference type="GO" id="GO:0003723">
    <property type="term" value="F:RNA binding"/>
    <property type="evidence" value="ECO:0007669"/>
    <property type="project" value="UniProtKB-UniRule"/>
</dbReference>
<dbReference type="FunFam" id="2.40.50.90:FF:000010">
    <property type="entry name" value="Ribonuclease"/>
    <property type="match status" value="1"/>
</dbReference>
<dbReference type="Gene3D" id="2.30.30.140">
    <property type="match status" value="1"/>
</dbReference>
<dbReference type="SMART" id="SM00318">
    <property type="entry name" value="SNc"/>
    <property type="match status" value="4"/>
</dbReference>
<sequence length="886" mass="98275">MDAGFQAKVKSILSGDTLVLHALQNFKQERILSLAYVTAPRLKRDGDEPFAFESRDYLRKALVDKVVTCRVLYTIPTSNRQYGVVELANGARLPDDAVHAGWLKLRDDAGRKDNAEETSAMLEKLKVLEARAKAESRGLWAENPEAGRIDTDYELPDTKAFVEEYKGKPLDTIVEKVLAGDRLIARFMLSPTKHVQTMLLIAGIRAPSTKRVNPSDGKEQPAEPFGDAAQEWVDQRLIQRSVTVDVLGVSPAGQLIGTVKHRQRGSVAPHILSSGLARCADHHSTLLGAEMGELRKAEKAAKDGRIGVFHGHVAPKTGGKGELEGVVSRIFSADTIFLRTKESAEDRRINISSIRQPKPSDPKQAPWGAEAKEFLRKRLVGKHVRYTIDGKRAATDGYEEREVATVIFNKENVGKMMVKSGFASVIRHRQDDPDRSPIYDELLVAEAEAQAEGKGMWNAKSPAAKQYVDYSESLEKAKRQLALLSRRKKVAAVVDFVKSGSRFTVLIPSENAKITLVLSGIRAPKSARNKDDKAEPWGNEAHEFAHRRCLQRDVEIDVEDCDKVGGFIGTLFINRENFTKLLVEEGLASVHQYSAEKSGNATELNAAESKAKEQRKGLWEKWDPSQDAELEAVPEATNGSNGDAVSIERRKDYRDVVVTDIGPDGKLKLQQVGTGTAALTELMNAFRSFHLNPANKAPLPNPPKAGDFVASQFSEDKEWYRAKIRRNDRENKKAEVVYIDYGNSEVVPWSNLRPLSQAQFSTQKLKPQASEAVLAFVQFPTSPGYLKDAIDFLYEVTGNKQLVANVDHTAEGTLHVTLLDPKQGTAFKDSINVHVVAEGCAMVPKKLKPWERAATDVWTVLKQAQDTAKEERKGMWEYGDITQDDD</sequence>
<dbReference type="GO" id="GO:0031047">
    <property type="term" value="P:regulatory ncRNA-mediated gene silencing"/>
    <property type="evidence" value="ECO:0007669"/>
    <property type="project" value="UniProtKB-UniRule"/>
</dbReference>
<dbReference type="InterPro" id="IPR002999">
    <property type="entry name" value="Tudor"/>
</dbReference>
<keyword evidence="6" id="KW-0677">Repeat</keyword>
<evidence type="ECO:0000256" key="4">
    <source>
        <dbReference type="ARBA" id="ARBA00022490"/>
    </source>
</evidence>
<dbReference type="GeneID" id="54484823"/>
<evidence type="ECO:0000256" key="1">
    <source>
        <dbReference type="ARBA" id="ARBA00004496"/>
    </source>
</evidence>
<dbReference type="FunFam" id="2.30.30.140:FF:000018">
    <property type="entry name" value="Serine/threonine-protein kinase 31"/>
    <property type="match status" value="1"/>
</dbReference>
<dbReference type="OrthoDB" id="10023235at2759"/>
<feature type="domain" description="TNase-like" evidence="9">
    <location>
        <begin position="321"/>
        <end position="459"/>
    </location>
</feature>
<evidence type="ECO:0000256" key="7">
    <source>
        <dbReference type="PIRNR" id="PIRNR017179"/>
    </source>
</evidence>
<dbReference type="GO" id="GO:0006402">
    <property type="term" value="P:mRNA catabolic process"/>
    <property type="evidence" value="ECO:0007669"/>
    <property type="project" value="UniProtKB-UniRule"/>
</dbReference>
<dbReference type="SUPFAM" id="SSF63748">
    <property type="entry name" value="Tudor/PWWP/MBT"/>
    <property type="match status" value="1"/>
</dbReference>
<dbReference type="Pfam" id="PF00567">
    <property type="entry name" value="TUDOR"/>
    <property type="match status" value="1"/>
</dbReference>